<dbReference type="Proteomes" id="UP001630127">
    <property type="component" value="Unassembled WGS sequence"/>
</dbReference>
<accession>A0ABD2ZKQ7</accession>
<evidence type="ECO:0000313" key="2">
    <source>
        <dbReference type="Proteomes" id="UP001630127"/>
    </source>
</evidence>
<name>A0ABD2ZKQ7_9GENT</name>
<dbReference type="AlphaFoldDB" id="A0ABD2ZKQ7"/>
<reference evidence="1 2" key="1">
    <citation type="submission" date="2024-11" db="EMBL/GenBank/DDBJ databases">
        <title>A near-complete genome assembly of Cinchona calisaya.</title>
        <authorList>
            <person name="Lian D.C."/>
            <person name="Zhao X.W."/>
            <person name="Wei L."/>
        </authorList>
    </citation>
    <scope>NUCLEOTIDE SEQUENCE [LARGE SCALE GENOMIC DNA]</scope>
    <source>
        <tissue evidence="1">Nenye</tissue>
    </source>
</reference>
<sequence>MIRLVKMTTMTGDSGDLIGDDDNWRWLVGIEDLDSSEKPLGKNLTKYLIVGGGAIVLACTLDRRLLTKVMIFNFDGDENFIVLLVSAKLTNLKNNKIIKKK</sequence>
<organism evidence="1 2">
    <name type="scientific">Cinchona calisaya</name>
    <dbReference type="NCBI Taxonomy" id="153742"/>
    <lineage>
        <taxon>Eukaryota</taxon>
        <taxon>Viridiplantae</taxon>
        <taxon>Streptophyta</taxon>
        <taxon>Embryophyta</taxon>
        <taxon>Tracheophyta</taxon>
        <taxon>Spermatophyta</taxon>
        <taxon>Magnoliopsida</taxon>
        <taxon>eudicotyledons</taxon>
        <taxon>Gunneridae</taxon>
        <taxon>Pentapetalae</taxon>
        <taxon>asterids</taxon>
        <taxon>lamiids</taxon>
        <taxon>Gentianales</taxon>
        <taxon>Rubiaceae</taxon>
        <taxon>Cinchonoideae</taxon>
        <taxon>Cinchoneae</taxon>
        <taxon>Cinchona</taxon>
    </lineage>
</organism>
<proteinExistence type="predicted"/>
<keyword evidence="2" id="KW-1185">Reference proteome</keyword>
<comment type="caution">
    <text evidence="1">The sequence shown here is derived from an EMBL/GenBank/DDBJ whole genome shotgun (WGS) entry which is preliminary data.</text>
</comment>
<gene>
    <name evidence="1" type="ORF">ACH5RR_017953</name>
</gene>
<dbReference type="EMBL" id="JBJUIK010000008">
    <property type="protein sequence ID" value="KAL3519804.1"/>
    <property type="molecule type" value="Genomic_DNA"/>
</dbReference>
<evidence type="ECO:0000313" key="1">
    <source>
        <dbReference type="EMBL" id="KAL3519804.1"/>
    </source>
</evidence>
<protein>
    <submittedName>
        <fullName evidence="1">Uncharacterized protein</fullName>
    </submittedName>
</protein>